<dbReference type="PANTHER" id="PTHR47619:SF1">
    <property type="entry name" value="EXODEOXYRIBONUCLEASE WALJ"/>
    <property type="match status" value="1"/>
</dbReference>
<dbReference type="PANTHER" id="PTHR47619">
    <property type="entry name" value="METALLO-HYDROLASE YYCJ-RELATED"/>
    <property type="match status" value="1"/>
</dbReference>
<dbReference type="SUPFAM" id="SSF56281">
    <property type="entry name" value="Metallo-hydrolase/oxidoreductase"/>
    <property type="match status" value="1"/>
</dbReference>
<feature type="domain" description="Metallo-beta-lactamase" evidence="1">
    <location>
        <begin position="12"/>
        <end position="181"/>
    </location>
</feature>
<dbReference type="InterPro" id="IPR052533">
    <property type="entry name" value="WalJ/YycJ-like"/>
</dbReference>
<protein>
    <submittedName>
        <fullName evidence="2">Phosphoribosyl 1,2-cyclic phosphodiesterase</fullName>
    </submittedName>
</protein>
<gene>
    <name evidence="2" type="ORF">SAMN02745130_03786</name>
</gene>
<reference evidence="2 3" key="1">
    <citation type="submission" date="2017-02" db="EMBL/GenBank/DDBJ databases">
        <authorList>
            <person name="Peterson S.W."/>
        </authorList>
    </citation>
    <scope>NUCLEOTIDE SEQUENCE [LARGE SCALE GENOMIC DNA]</scope>
    <source>
        <strain evidence="2 3">ATCC 49788</strain>
    </source>
</reference>
<sequence>MLRFASLGSGSQGNASLVECGSTRILIDCGFSLIETERRLQRLGCSANSLSAILVTHEHADHAAGVGRLSRRYQLPVYLTVGSFNAMRDRQFAQTQFINLKQKLTLGDLEITPFSVHHDAREPCQFIISDGAASLGILTDTGSYTEDILRHLDNVQGLMLECNYETELLMQGSYPYLLKQRVSGAYGHLSNQQALELLKKISIDRLQYLVGMHLSEVNNLPAHAYQALCKGVGGESEGIKLASQQEGLGWHSLS</sequence>
<organism evidence="2 3">
    <name type="scientific">Thiothrix eikelboomii</name>
    <dbReference type="NCBI Taxonomy" id="92487"/>
    <lineage>
        <taxon>Bacteria</taxon>
        <taxon>Pseudomonadati</taxon>
        <taxon>Pseudomonadota</taxon>
        <taxon>Gammaproteobacteria</taxon>
        <taxon>Thiotrichales</taxon>
        <taxon>Thiotrichaceae</taxon>
        <taxon>Thiothrix</taxon>
    </lineage>
</organism>
<dbReference type="AlphaFoldDB" id="A0A1T4Y110"/>
<name>A0A1T4Y110_9GAMM</name>
<dbReference type="Pfam" id="PF12706">
    <property type="entry name" value="Lactamase_B_2"/>
    <property type="match status" value="1"/>
</dbReference>
<accession>A0A1T4Y110</accession>
<evidence type="ECO:0000259" key="1">
    <source>
        <dbReference type="SMART" id="SM00849"/>
    </source>
</evidence>
<dbReference type="InterPro" id="IPR001279">
    <property type="entry name" value="Metallo-B-lactamas"/>
</dbReference>
<proteinExistence type="predicted"/>
<evidence type="ECO:0000313" key="2">
    <source>
        <dbReference type="EMBL" id="SKA95517.1"/>
    </source>
</evidence>
<dbReference type="OrthoDB" id="9803916at2"/>
<dbReference type="Proteomes" id="UP000190460">
    <property type="component" value="Unassembled WGS sequence"/>
</dbReference>
<keyword evidence="3" id="KW-1185">Reference proteome</keyword>
<dbReference type="STRING" id="92487.SAMN02745130_03786"/>
<dbReference type="InterPro" id="IPR036866">
    <property type="entry name" value="RibonucZ/Hydroxyglut_hydro"/>
</dbReference>
<evidence type="ECO:0000313" key="3">
    <source>
        <dbReference type="Proteomes" id="UP000190460"/>
    </source>
</evidence>
<dbReference type="RefSeq" id="WP_078924208.1">
    <property type="nucleotide sequence ID" value="NZ_FUYB01000031.1"/>
</dbReference>
<dbReference type="SMART" id="SM00849">
    <property type="entry name" value="Lactamase_B"/>
    <property type="match status" value="1"/>
</dbReference>
<dbReference type="EMBL" id="FUYB01000031">
    <property type="protein sequence ID" value="SKA95517.1"/>
    <property type="molecule type" value="Genomic_DNA"/>
</dbReference>
<dbReference type="Gene3D" id="3.60.15.10">
    <property type="entry name" value="Ribonuclease Z/Hydroxyacylglutathione hydrolase-like"/>
    <property type="match status" value="1"/>
</dbReference>